<dbReference type="Proteomes" id="UP001283361">
    <property type="component" value="Unassembled WGS sequence"/>
</dbReference>
<feature type="transmembrane region" description="Helical" evidence="12">
    <location>
        <begin position="347"/>
        <end position="370"/>
    </location>
</feature>
<evidence type="ECO:0000256" key="12">
    <source>
        <dbReference type="SAM" id="Phobius"/>
    </source>
</evidence>
<evidence type="ECO:0000256" key="10">
    <source>
        <dbReference type="ARBA" id="ARBA00023170"/>
    </source>
</evidence>
<name>A0AAE0ZSI4_9GAST</name>
<feature type="transmembrane region" description="Helical" evidence="12">
    <location>
        <begin position="451"/>
        <end position="471"/>
    </location>
</feature>
<dbReference type="Pfam" id="PF14752">
    <property type="entry name" value="RBP_receptor"/>
    <property type="match status" value="1"/>
</dbReference>
<keyword evidence="14" id="KW-1185">Reference proteome</keyword>
<dbReference type="GO" id="GO:0005886">
    <property type="term" value="C:plasma membrane"/>
    <property type="evidence" value="ECO:0007669"/>
    <property type="project" value="UniProtKB-SubCell"/>
</dbReference>
<evidence type="ECO:0000313" key="13">
    <source>
        <dbReference type="EMBL" id="KAK3774562.1"/>
    </source>
</evidence>
<evidence type="ECO:0000256" key="11">
    <source>
        <dbReference type="SAM" id="MobiDB-lite"/>
    </source>
</evidence>
<reference evidence="13" key="1">
    <citation type="journal article" date="2023" name="G3 (Bethesda)">
        <title>A reference genome for the long-term kleptoplast-retaining sea slug Elysia crispata morphotype clarki.</title>
        <authorList>
            <person name="Eastman K.E."/>
            <person name="Pendleton A.L."/>
            <person name="Shaikh M.A."/>
            <person name="Suttiyut T."/>
            <person name="Ogas R."/>
            <person name="Tomko P."/>
            <person name="Gavelis G."/>
            <person name="Widhalm J.R."/>
            <person name="Wisecaver J.H."/>
        </authorList>
    </citation>
    <scope>NUCLEOTIDE SEQUENCE</scope>
    <source>
        <strain evidence="13">ECLA1</strain>
    </source>
</reference>
<evidence type="ECO:0000256" key="6">
    <source>
        <dbReference type="ARBA" id="ARBA00022893"/>
    </source>
</evidence>
<keyword evidence="4" id="KW-1003">Cell membrane</keyword>
<evidence type="ECO:0000256" key="9">
    <source>
        <dbReference type="ARBA" id="ARBA00023136"/>
    </source>
</evidence>
<keyword evidence="7 12" id="KW-1133">Transmembrane helix</keyword>
<evidence type="ECO:0000256" key="3">
    <source>
        <dbReference type="ARBA" id="ARBA00022448"/>
    </source>
</evidence>
<gene>
    <name evidence="13" type="ORF">RRG08_016932</name>
</gene>
<keyword evidence="5 12" id="KW-0812">Transmembrane</keyword>
<evidence type="ECO:0000256" key="7">
    <source>
        <dbReference type="ARBA" id="ARBA00022989"/>
    </source>
</evidence>
<protein>
    <recommendedName>
        <fullName evidence="2">Receptor for retinol uptake STRA6</fullName>
    </recommendedName>
</protein>
<comment type="subcellular location">
    <subcellularLocation>
        <location evidence="1">Cell membrane</location>
        <topology evidence="1">Multi-pass membrane protein</topology>
    </subcellularLocation>
</comment>
<feature type="transmembrane region" description="Helical" evidence="12">
    <location>
        <begin position="154"/>
        <end position="175"/>
    </location>
</feature>
<dbReference type="AlphaFoldDB" id="A0AAE0ZSI4"/>
<keyword evidence="3" id="KW-0813">Transport</keyword>
<dbReference type="EMBL" id="JAWDGP010003405">
    <property type="protein sequence ID" value="KAK3774562.1"/>
    <property type="molecule type" value="Genomic_DNA"/>
</dbReference>
<evidence type="ECO:0000313" key="14">
    <source>
        <dbReference type="Proteomes" id="UP001283361"/>
    </source>
</evidence>
<keyword evidence="8" id="KW-0683">Retinol-binding</keyword>
<sequence length="774" mass="89032">MSTFFEAVSESLKLIDNHSSFEFETLDCEGSVGYYAFLAYMLIPAVICVITFWIIVRRKSLWPDKMDGRPGVAYPMNILTRSQSLPFAACFGVIATLVFKIVSESKQAVDYNGPPWGSPFVSVLSVIIYGTTCFPIFTAVSLRQPVSDFLGSLYTWTFTAFLFVEHYACSMSLAARVTYSLQNGLQFLCITYLDAFLPYRFVQAARRRVRTGSWKESKKYLSWNEMRSFYQCGRVRTLLKRRVEEKNTTEQPFCEKIKTFFQHWTYTWDNEFRYSSRILSIMWISFMVLYMTYIKSAWSFTKLIQQTNSVVGQTLDAIGWDDRASDTELRKDARTLLKVYYNITRPLWLLFMFCFTVAFVVGVISILYILTSYRNNLKALYRGDHAHISPRNVIGNIDIITGSLRYAGYQVGYIIWAFVIQTFCLLVAILLVVIIAAVLVEGYSSWLSPTLQYIGPWLGLFLLILLLQYLAAKYFFLEDYTQSVSIDNRRVLFVLSYYMFFYNVFVSIGSCLLRLGKSMGLGILLISRLDHSLLPRKFELGDTGFSRYSGFMHLECYHTHPCMQTFVLILAQRQRDTQRTLVGNPEMPPSGQSTGQYLLTIAMGLLGLNKSNQHVKPKTNQVGCVDEATKSRDTDSQFEGRPELILLRENTSALEKSKTLEPMAEADEDSPAPQATHHVVGRSRRDPDRDNIRVQNISMTSTVDAEVEPPDGSGGVTQWNDLRGSEFMRQYRRRQRAAFNWFLLYTLHYNPQLIIERKEFLHRKLCLNTISSKT</sequence>
<dbReference type="GO" id="GO:0071939">
    <property type="term" value="P:vitamin A import into cell"/>
    <property type="evidence" value="ECO:0007669"/>
    <property type="project" value="TreeGrafter"/>
</dbReference>
<comment type="caution">
    <text evidence="13">The sequence shown here is derived from an EMBL/GenBank/DDBJ whole genome shotgun (WGS) entry which is preliminary data.</text>
</comment>
<dbReference type="PANTHER" id="PTHR21444">
    <property type="entry name" value="COILED-COIL DOMAIN-CONTAINING PROTEIN 180"/>
    <property type="match status" value="1"/>
</dbReference>
<dbReference type="InterPro" id="IPR026612">
    <property type="entry name" value="STRA6-like"/>
</dbReference>
<dbReference type="PANTHER" id="PTHR21444:SF16">
    <property type="entry name" value="RECEPTOR FOR RETINOL UPTAKE STRA6"/>
    <property type="match status" value="1"/>
</dbReference>
<evidence type="ECO:0000256" key="2">
    <source>
        <dbReference type="ARBA" id="ARBA00014411"/>
    </source>
</evidence>
<evidence type="ECO:0000256" key="5">
    <source>
        <dbReference type="ARBA" id="ARBA00022692"/>
    </source>
</evidence>
<feature type="transmembrane region" description="Helical" evidence="12">
    <location>
        <begin position="274"/>
        <end position="293"/>
    </location>
</feature>
<proteinExistence type="predicted"/>
<feature type="transmembrane region" description="Helical" evidence="12">
    <location>
        <begin position="491"/>
        <end position="513"/>
    </location>
</feature>
<keyword evidence="6" id="KW-0845">Vitamin A</keyword>
<dbReference type="GO" id="GO:0038023">
    <property type="term" value="F:signaling receptor activity"/>
    <property type="evidence" value="ECO:0007669"/>
    <property type="project" value="InterPro"/>
</dbReference>
<accession>A0AAE0ZSI4</accession>
<feature type="region of interest" description="Disordered" evidence="11">
    <location>
        <begin position="700"/>
        <end position="719"/>
    </location>
</feature>
<feature type="transmembrane region" description="Helical" evidence="12">
    <location>
        <begin position="32"/>
        <end position="56"/>
    </location>
</feature>
<organism evidence="13 14">
    <name type="scientific">Elysia crispata</name>
    <name type="common">lettuce slug</name>
    <dbReference type="NCBI Taxonomy" id="231223"/>
    <lineage>
        <taxon>Eukaryota</taxon>
        <taxon>Metazoa</taxon>
        <taxon>Spiralia</taxon>
        <taxon>Lophotrochozoa</taxon>
        <taxon>Mollusca</taxon>
        <taxon>Gastropoda</taxon>
        <taxon>Heterobranchia</taxon>
        <taxon>Euthyneura</taxon>
        <taxon>Panpulmonata</taxon>
        <taxon>Sacoglossa</taxon>
        <taxon>Placobranchoidea</taxon>
        <taxon>Plakobranchidae</taxon>
        <taxon>Elysia</taxon>
    </lineage>
</organism>
<feature type="region of interest" description="Disordered" evidence="11">
    <location>
        <begin position="661"/>
        <end position="690"/>
    </location>
</feature>
<feature type="transmembrane region" description="Helical" evidence="12">
    <location>
        <begin position="413"/>
        <end position="439"/>
    </location>
</feature>
<dbReference type="GO" id="GO:0016918">
    <property type="term" value="F:retinal binding"/>
    <property type="evidence" value="ECO:0007669"/>
    <property type="project" value="UniProtKB-KW"/>
</dbReference>
<evidence type="ECO:0000256" key="8">
    <source>
        <dbReference type="ARBA" id="ARBA00023072"/>
    </source>
</evidence>
<keyword evidence="10" id="KW-0675">Receptor</keyword>
<feature type="transmembrane region" description="Helical" evidence="12">
    <location>
        <begin position="85"/>
        <end position="103"/>
    </location>
</feature>
<evidence type="ECO:0000256" key="1">
    <source>
        <dbReference type="ARBA" id="ARBA00004651"/>
    </source>
</evidence>
<keyword evidence="9 12" id="KW-0472">Membrane</keyword>
<feature type="transmembrane region" description="Helical" evidence="12">
    <location>
        <begin position="123"/>
        <end position="142"/>
    </location>
</feature>
<dbReference type="GO" id="GO:0019841">
    <property type="term" value="F:retinol binding"/>
    <property type="evidence" value="ECO:0007669"/>
    <property type="project" value="UniProtKB-KW"/>
</dbReference>
<evidence type="ECO:0000256" key="4">
    <source>
        <dbReference type="ARBA" id="ARBA00022475"/>
    </source>
</evidence>
<dbReference type="GO" id="GO:0034632">
    <property type="term" value="F:retinol transmembrane transporter activity"/>
    <property type="evidence" value="ECO:0007669"/>
    <property type="project" value="InterPro"/>
</dbReference>